<dbReference type="Pfam" id="PF00440">
    <property type="entry name" value="TetR_N"/>
    <property type="match status" value="1"/>
</dbReference>
<dbReference type="Gene3D" id="1.10.357.10">
    <property type="entry name" value="Tetracycline Repressor, domain 2"/>
    <property type="match status" value="1"/>
</dbReference>
<gene>
    <name evidence="5" type="ORF">GOB87_00960</name>
</gene>
<feature type="compositionally biased region" description="Acidic residues" evidence="3">
    <location>
        <begin position="214"/>
        <end position="225"/>
    </location>
</feature>
<feature type="DNA-binding region" description="H-T-H motif" evidence="2">
    <location>
        <begin position="30"/>
        <end position="49"/>
    </location>
</feature>
<dbReference type="GO" id="GO:0003677">
    <property type="term" value="F:DNA binding"/>
    <property type="evidence" value="ECO:0007669"/>
    <property type="project" value="UniProtKB-UniRule"/>
</dbReference>
<dbReference type="InterPro" id="IPR001647">
    <property type="entry name" value="HTH_TetR"/>
</dbReference>
<organism evidence="5 6">
    <name type="scientific">Acetobacter estunensis</name>
    <dbReference type="NCBI Taxonomy" id="104097"/>
    <lineage>
        <taxon>Bacteria</taxon>
        <taxon>Pseudomonadati</taxon>
        <taxon>Pseudomonadota</taxon>
        <taxon>Alphaproteobacteria</taxon>
        <taxon>Acetobacterales</taxon>
        <taxon>Acetobacteraceae</taxon>
        <taxon>Acetobacter</taxon>
    </lineage>
</organism>
<dbReference type="SUPFAM" id="SSF46689">
    <property type="entry name" value="Homeodomain-like"/>
    <property type="match status" value="1"/>
</dbReference>
<comment type="caution">
    <text evidence="5">The sequence shown here is derived from an EMBL/GenBank/DDBJ whole genome shotgun (WGS) entry which is preliminary data.</text>
</comment>
<evidence type="ECO:0000313" key="5">
    <source>
        <dbReference type="EMBL" id="NHO52536.1"/>
    </source>
</evidence>
<keyword evidence="1 2" id="KW-0238">DNA-binding</keyword>
<keyword evidence="6" id="KW-1185">Reference proteome</keyword>
<evidence type="ECO:0000313" key="6">
    <source>
        <dbReference type="Proteomes" id="UP000597459"/>
    </source>
</evidence>
<sequence>MTSEDNDQFDSALLDAAMALAASKGWASLTMPEIARHAGLEMGEVRRRYPFKASVLLLLGRMADQSALIDDGSLGTPRETLFDLLMRRIDVFQQYRAGLLAVLRGLPFDPPLLLLLGAATMDSMKWIAGAAGISTGGVGGLLRVQGVVALWTHTLRAWEKDESEDLGTTMAALEQGLDRAERMGLFNGVDHAPTEELQSAYPSEDGDTLPPLQEEPDADFTENNG</sequence>
<name>A0A967EBT5_9PROT</name>
<protein>
    <submittedName>
        <fullName evidence="5">TetR family transcriptional regulator</fullName>
    </submittedName>
</protein>
<dbReference type="EMBL" id="WOTH01000001">
    <property type="protein sequence ID" value="NHO52536.1"/>
    <property type="molecule type" value="Genomic_DNA"/>
</dbReference>
<proteinExistence type="predicted"/>
<dbReference type="PROSITE" id="PS50977">
    <property type="entry name" value="HTH_TETR_2"/>
    <property type="match status" value="1"/>
</dbReference>
<dbReference type="AlphaFoldDB" id="A0A967EBT5"/>
<evidence type="ECO:0000259" key="4">
    <source>
        <dbReference type="PROSITE" id="PS50977"/>
    </source>
</evidence>
<evidence type="ECO:0000256" key="3">
    <source>
        <dbReference type="SAM" id="MobiDB-lite"/>
    </source>
</evidence>
<evidence type="ECO:0000256" key="1">
    <source>
        <dbReference type="ARBA" id="ARBA00023125"/>
    </source>
</evidence>
<dbReference type="InterPro" id="IPR009057">
    <property type="entry name" value="Homeodomain-like_sf"/>
</dbReference>
<dbReference type="Proteomes" id="UP000597459">
    <property type="component" value="Unassembled WGS sequence"/>
</dbReference>
<reference evidence="5" key="1">
    <citation type="submission" date="2019-11" db="EMBL/GenBank/DDBJ databases">
        <title>Description of new Acetobacter species.</title>
        <authorList>
            <person name="Cleenwerck I."/>
            <person name="Sombolestani A.S."/>
        </authorList>
    </citation>
    <scope>NUCLEOTIDE SEQUENCE</scope>
    <source>
        <strain evidence="5">LMG 1626</strain>
    </source>
</reference>
<feature type="region of interest" description="Disordered" evidence="3">
    <location>
        <begin position="188"/>
        <end position="225"/>
    </location>
</feature>
<feature type="domain" description="HTH tetR-type" evidence="4">
    <location>
        <begin position="7"/>
        <end position="67"/>
    </location>
</feature>
<accession>A0A967EBT5</accession>
<dbReference type="RefSeq" id="WP_166312662.1">
    <property type="nucleotide sequence ID" value="NZ_WOTH01000001.1"/>
</dbReference>
<evidence type="ECO:0000256" key="2">
    <source>
        <dbReference type="PROSITE-ProRule" id="PRU00335"/>
    </source>
</evidence>